<feature type="region of interest" description="Disordered" evidence="1">
    <location>
        <begin position="507"/>
        <end position="547"/>
    </location>
</feature>
<proteinExistence type="predicted"/>
<evidence type="ECO:0000256" key="1">
    <source>
        <dbReference type="SAM" id="MobiDB-lite"/>
    </source>
</evidence>
<feature type="region of interest" description="Disordered" evidence="1">
    <location>
        <begin position="1"/>
        <end position="36"/>
    </location>
</feature>
<dbReference type="PANTHER" id="PTHR34835:SF90">
    <property type="entry name" value="AMINOTRANSFERASE-LIKE PLANT MOBILE DOMAIN-CONTAINING PROTEIN"/>
    <property type="match status" value="1"/>
</dbReference>
<reference evidence="3" key="1">
    <citation type="journal article" date="2024" name="IScience">
        <title>Strigolactones Initiate the Formation of Haustorium-like Structures in Castilleja.</title>
        <authorList>
            <person name="Buerger M."/>
            <person name="Peterson D."/>
            <person name="Chory J."/>
        </authorList>
    </citation>
    <scope>NUCLEOTIDE SEQUENCE [LARGE SCALE GENOMIC DNA]</scope>
</reference>
<dbReference type="AlphaFoldDB" id="A0ABD3ENQ9"/>
<accession>A0ABD3ENQ9</accession>
<comment type="caution">
    <text evidence="2">The sequence shown here is derived from an EMBL/GenBank/DDBJ whole genome shotgun (WGS) entry which is preliminary data.</text>
</comment>
<name>A0ABD3ENQ9_9LAMI</name>
<dbReference type="Proteomes" id="UP001632038">
    <property type="component" value="Unassembled WGS sequence"/>
</dbReference>
<organism evidence="2 3">
    <name type="scientific">Castilleja foliolosa</name>
    <dbReference type="NCBI Taxonomy" id="1961234"/>
    <lineage>
        <taxon>Eukaryota</taxon>
        <taxon>Viridiplantae</taxon>
        <taxon>Streptophyta</taxon>
        <taxon>Embryophyta</taxon>
        <taxon>Tracheophyta</taxon>
        <taxon>Spermatophyta</taxon>
        <taxon>Magnoliopsida</taxon>
        <taxon>eudicotyledons</taxon>
        <taxon>Gunneridae</taxon>
        <taxon>Pentapetalae</taxon>
        <taxon>asterids</taxon>
        <taxon>lamiids</taxon>
        <taxon>Lamiales</taxon>
        <taxon>Orobanchaceae</taxon>
        <taxon>Pedicularideae</taxon>
        <taxon>Castillejinae</taxon>
        <taxon>Castilleja</taxon>
    </lineage>
</organism>
<evidence type="ECO:0000313" key="2">
    <source>
        <dbReference type="EMBL" id="KAL3654745.1"/>
    </source>
</evidence>
<protein>
    <submittedName>
        <fullName evidence="2">Uncharacterized protein</fullName>
    </submittedName>
</protein>
<gene>
    <name evidence="2" type="ORF">CASFOL_001480</name>
</gene>
<dbReference type="EMBL" id="JAVIJP010000003">
    <property type="protein sequence ID" value="KAL3654745.1"/>
    <property type="molecule type" value="Genomic_DNA"/>
</dbReference>
<sequence>MVSPGKKSTRTTDETSNSSNPKVKAQPKSVKISESQRVVNEPIVVPPSTGVEQRGNLPLNVKVDPDSLPSLRSRISGAALFQALRRFNDAQRNAVREIGFDVLFRLESPKELPTKLCYWLLNNFDPRTCDIVLNNGDRLHVDAQDEFRQKFRGPQGNVPISITPTKVIESMLNEVDGGLWFKRLFLIAMTSNLVESMSNGYVSTLTIPNFEDVSIAHRLNWGEYVVRCLVEHAVIWHKNRDNPYTGPILFLLGLYVDRVVVLKRDFERTLPTLESWTVPRLRKREKRELDHGGFGNGHVSERLVINLEEEEPVRAPDVVAAPDIGAAKSSRAVPYAAKNVDASQFPELSQSDIDGNNFGSSFLRQAKLVAEAVKGIVSMVQIAPLNMFENTQFQRVVETTEQLLGCKIARPTVDLAPDNDNIWNTQADDAYWSHPEVEAYVSEILNTMPKRKDIQSADTFKDIQSADIDYPDYGLGLTQDVQQFEAARREKTSNVTKAIVPAKQVVPIDGPKDSNAGVETSKKDKVVDEDAEVEKSSEHTVSPPQHESFYEMAMRQMAARKVANSTEVGTASCDKQQCVGGK</sequence>
<feature type="compositionally biased region" description="Basic and acidic residues" evidence="1">
    <location>
        <begin position="520"/>
        <end position="538"/>
    </location>
</feature>
<dbReference type="PANTHER" id="PTHR34835">
    <property type="entry name" value="OS07G0283600 PROTEIN-RELATED"/>
    <property type="match status" value="1"/>
</dbReference>
<keyword evidence="3" id="KW-1185">Reference proteome</keyword>
<evidence type="ECO:0000313" key="3">
    <source>
        <dbReference type="Proteomes" id="UP001632038"/>
    </source>
</evidence>